<dbReference type="GO" id="GO:0008236">
    <property type="term" value="F:serine-type peptidase activity"/>
    <property type="evidence" value="ECO:0007669"/>
    <property type="project" value="InterPro"/>
</dbReference>
<gene>
    <name evidence="4" type="ORF">C7377_1600</name>
</gene>
<accession>A0A7L4UQE2</accession>
<dbReference type="AlphaFoldDB" id="A0A7L4UQE2"/>
<dbReference type="InterPro" id="IPR001375">
    <property type="entry name" value="Peptidase_S9_cat"/>
</dbReference>
<dbReference type="OrthoDB" id="9812921at2"/>
<evidence type="ECO:0000313" key="4">
    <source>
        <dbReference type="EMBL" id="PVX49960.1"/>
    </source>
</evidence>
<dbReference type="GO" id="GO:0006508">
    <property type="term" value="P:proteolysis"/>
    <property type="evidence" value="ECO:0007669"/>
    <property type="project" value="InterPro"/>
</dbReference>
<comment type="caution">
    <text evidence="4">The sequence shown here is derived from an EMBL/GenBank/DDBJ whole genome shotgun (WGS) entry which is preliminary data.</text>
</comment>
<dbReference type="Pfam" id="PF00326">
    <property type="entry name" value="Peptidase_S9"/>
    <property type="match status" value="1"/>
</dbReference>
<evidence type="ECO:0000256" key="1">
    <source>
        <dbReference type="ARBA" id="ARBA00023180"/>
    </source>
</evidence>
<dbReference type="Gene3D" id="2.140.10.30">
    <property type="entry name" value="Dipeptidylpeptidase IV, N-terminal domain"/>
    <property type="match status" value="1"/>
</dbReference>
<dbReference type="SUPFAM" id="SSF53474">
    <property type="entry name" value="alpha/beta-Hydrolases"/>
    <property type="match status" value="1"/>
</dbReference>
<dbReference type="InterPro" id="IPR029058">
    <property type="entry name" value="AB_hydrolase_fold"/>
</dbReference>
<dbReference type="Pfam" id="PF00930">
    <property type="entry name" value="DPPIV_N"/>
    <property type="match status" value="1"/>
</dbReference>
<dbReference type="Gene3D" id="3.40.50.1820">
    <property type="entry name" value="alpha/beta hydrolase"/>
    <property type="match status" value="1"/>
</dbReference>
<dbReference type="InterPro" id="IPR002469">
    <property type="entry name" value="Peptidase_S9B_N"/>
</dbReference>
<protein>
    <submittedName>
        <fullName evidence="4">Dipeptidyl-peptidase-4</fullName>
    </submittedName>
</protein>
<proteinExistence type="predicted"/>
<dbReference type="EMBL" id="QENZ01000005">
    <property type="protein sequence ID" value="PVX49960.1"/>
    <property type="molecule type" value="Genomic_DNA"/>
</dbReference>
<dbReference type="Proteomes" id="UP000251835">
    <property type="component" value="Unassembled WGS sequence"/>
</dbReference>
<name>A0A7L4UQE2_BALHA</name>
<keyword evidence="5" id="KW-1185">Reference proteome</keyword>
<dbReference type="PANTHER" id="PTHR11731:SF193">
    <property type="entry name" value="DIPEPTIDYL PEPTIDASE 9"/>
    <property type="match status" value="1"/>
</dbReference>
<evidence type="ECO:0000259" key="3">
    <source>
        <dbReference type="Pfam" id="PF00930"/>
    </source>
</evidence>
<dbReference type="SUPFAM" id="SSF82171">
    <property type="entry name" value="DPP6 N-terminal domain-like"/>
    <property type="match status" value="1"/>
</dbReference>
<sequence length="723" mass="84543">MKILKILKIVLLLFVALPLYGQDITLEDLYEKNTFSAKGIQQMRSVGDGYYATYTKEGITLRKYADEDYKKILLDSLVYDGKKIKFSNYQFSGERDKILLSANVELIYRHSYKADYYLVDIKTNENYYLTDKGKVQEITFSPKGDKLAYVRENNLFVFNLETKKETQLTSDGEFTKIINGLPDWVYEEEFGFSRAYAWSPDGEQIAYMKFDETEVPTYSLQFYGNGKSYPDLYTYKYPKAGEKNATVSVWVYDLNTAKNTELNVNKGSEQYIPRIKWTKGEHELMILRLNRHQNNLEYLIVNTQNNIVKTVFIEKNKYYVDATNFDALTFLNKDEFAFLTELSGYNNLYKYNYKTRTLTPWLKKDWDITAFYGVDKKGNAYLQVANQKPYNRAICKVDKHGKLLFLTEDEAYHNARFDKDFKFWIHSYSSTKKAPIYEVKSTQNNISYILENNNELQRKWDSMDLPEKEFIELPSAEDTVKLSAWRILPKDFDQSKKYPAFITQYSGPNSQQVKNTFGVSWYDYLAQEGFIVYCVDSRGTAARGEYFRKQTYMQLGKLESEDMIAVGRHLQSLPYVKANDITIWGWSYGGFMSTLCLMKGGDVFTSAIAVAPVIHWKFYDSVYTERYMRTPQENPDGYDNNSPLENVDKLKTNKNLLLVHGTADDNVHVQNTYALTHKMVAKDIPFDMHIYTDKNHSIYGGKTRLHLYKKFMEFLKERKLTNH</sequence>
<keyword evidence="1" id="KW-0325">Glycoprotein</keyword>
<dbReference type="InterPro" id="IPR050278">
    <property type="entry name" value="Serine_Prot_S9B/DPPIV"/>
</dbReference>
<reference evidence="4 5" key="1">
    <citation type="submission" date="2018-05" db="EMBL/GenBank/DDBJ databases">
        <title>Genomic Encyclopedia of Type Strains, Phase IV (KMG-IV): sequencing the most valuable type-strain genomes for metagenomic binning, comparative biology and taxonomic classification.</title>
        <authorList>
            <person name="Goeker M."/>
        </authorList>
    </citation>
    <scope>NUCLEOTIDE SEQUENCE [LARGE SCALE GENOMIC DNA]</scope>
    <source>
        <strain evidence="4 5">DSM 28579</strain>
    </source>
</reference>
<feature type="domain" description="Dipeptidylpeptidase IV N-terminal" evidence="3">
    <location>
        <begin position="94"/>
        <end position="433"/>
    </location>
</feature>
<dbReference type="FunFam" id="3.40.50.1820:FF:000003">
    <property type="entry name" value="Dipeptidyl peptidase 4"/>
    <property type="match status" value="1"/>
</dbReference>
<evidence type="ECO:0000259" key="2">
    <source>
        <dbReference type="Pfam" id="PF00326"/>
    </source>
</evidence>
<evidence type="ECO:0000313" key="5">
    <source>
        <dbReference type="Proteomes" id="UP000251835"/>
    </source>
</evidence>
<dbReference type="PANTHER" id="PTHR11731">
    <property type="entry name" value="PROTEASE FAMILY S9B,C DIPEPTIDYL-PEPTIDASE IV-RELATED"/>
    <property type="match status" value="1"/>
</dbReference>
<dbReference type="RefSeq" id="WP_116496821.1">
    <property type="nucleotide sequence ID" value="NZ_QENZ01000005.1"/>
</dbReference>
<organism evidence="4 5">
    <name type="scientific">Balneicella halophila</name>
    <dbReference type="NCBI Taxonomy" id="1537566"/>
    <lineage>
        <taxon>Bacteria</taxon>
        <taxon>Pseudomonadati</taxon>
        <taxon>Bacteroidota</taxon>
        <taxon>Bacteroidia</taxon>
        <taxon>Bacteroidales</taxon>
        <taxon>Balneicellaceae</taxon>
        <taxon>Balneicella</taxon>
    </lineage>
</organism>
<feature type="domain" description="Peptidase S9 prolyl oligopeptidase catalytic" evidence="2">
    <location>
        <begin position="524"/>
        <end position="717"/>
    </location>
</feature>
<dbReference type="GO" id="GO:0008239">
    <property type="term" value="F:dipeptidyl-peptidase activity"/>
    <property type="evidence" value="ECO:0007669"/>
    <property type="project" value="TreeGrafter"/>
</dbReference>